<keyword evidence="2" id="KW-0285">Flavoprotein</keyword>
<dbReference type="InterPro" id="IPR052174">
    <property type="entry name" value="Flavoredoxin"/>
</dbReference>
<protein>
    <recommendedName>
        <fullName evidence="4">Flavin reductase like domain-containing protein</fullName>
    </recommendedName>
</protein>
<dbReference type="SMART" id="SM00903">
    <property type="entry name" value="Flavin_Reduct"/>
    <property type="match status" value="1"/>
</dbReference>
<proteinExistence type="inferred from homology"/>
<comment type="caution">
    <text evidence="5">The sequence shown here is derived from an EMBL/GenBank/DDBJ whole genome shotgun (WGS) entry which is preliminary data.</text>
</comment>
<sequence length="185" mass="20421">MAKKEIKANTLLMPVPVTLVTVVDENGRPNIITLAWVGTVASSPPQISISIRKTRYSHKSVKDNEEFVLNIPGENLLVETDACGSVSGRDVHKFEEFNLTQTEASVVKAPLIEECPINMECKISDILELGSHDMFVAEIVAMHADEEVLSDGRVDASKICPIAYCPHDYWSLKEKIGTYGFSQKS</sequence>
<dbReference type="AlphaFoldDB" id="A0A0F9R5F0"/>
<name>A0A0F9R5F0_9ZZZZ</name>
<comment type="similarity">
    <text evidence="3">Belongs to the flavoredoxin family.</text>
</comment>
<gene>
    <name evidence="5" type="ORF">LCGC14_0934720</name>
</gene>
<accession>A0A0F9R5F0</accession>
<reference evidence="5" key="1">
    <citation type="journal article" date="2015" name="Nature">
        <title>Complex archaea that bridge the gap between prokaryotes and eukaryotes.</title>
        <authorList>
            <person name="Spang A."/>
            <person name="Saw J.H."/>
            <person name="Jorgensen S.L."/>
            <person name="Zaremba-Niedzwiedzka K."/>
            <person name="Martijn J."/>
            <person name="Lind A.E."/>
            <person name="van Eijk R."/>
            <person name="Schleper C."/>
            <person name="Guy L."/>
            <person name="Ettema T.J."/>
        </authorList>
    </citation>
    <scope>NUCLEOTIDE SEQUENCE</scope>
</reference>
<dbReference type="PANTHER" id="PTHR43567:SF1">
    <property type="entry name" value="FLAVOREDOXIN"/>
    <property type="match status" value="1"/>
</dbReference>
<evidence type="ECO:0000256" key="2">
    <source>
        <dbReference type="ARBA" id="ARBA00022630"/>
    </source>
</evidence>
<dbReference type="Pfam" id="PF01613">
    <property type="entry name" value="Flavin_Reduct"/>
    <property type="match status" value="1"/>
</dbReference>
<evidence type="ECO:0000259" key="4">
    <source>
        <dbReference type="SMART" id="SM00903"/>
    </source>
</evidence>
<dbReference type="SUPFAM" id="SSF50475">
    <property type="entry name" value="FMN-binding split barrel"/>
    <property type="match status" value="1"/>
</dbReference>
<dbReference type="PANTHER" id="PTHR43567">
    <property type="entry name" value="FLAVOREDOXIN-RELATED-RELATED"/>
    <property type="match status" value="1"/>
</dbReference>
<feature type="domain" description="Flavin reductase like" evidence="4">
    <location>
        <begin position="13"/>
        <end position="156"/>
    </location>
</feature>
<evidence type="ECO:0000313" key="5">
    <source>
        <dbReference type="EMBL" id="KKN20526.1"/>
    </source>
</evidence>
<comment type="cofactor">
    <cofactor evidence="1">
        <name>FMN</name>
        <dbReference type="ChEBI" id="CHEBI:58210"/>
    </cofactor>
</comment>
<organism evidence="5">
    <name type="scientific">marine sediment metagenome</name>
    <dbReference type="NCBI Taxonomy" id="412755"/>
    <lineage>
        <taxon>unclassified sequences</taxon>
        <taxon>metagenomes</taxon>
        <taxon>ecological metagenomes</taxon>
    </lineage>
</organism>
<dbReference type="EMBL" id="LAZR01003234">
    <property type="protein sequence ID" value="KKN20526.1"/>
    <property type="molecule type" value="Genomic_DNA"/>
</dbReference>
<evidence type="ECO:0000256" key="3">
    <source>
        <dbReference type="ARBA" id="ARBA00038054"/>
    </source>
</evidence>
<dbReference type="GO" id="GO:0010181">
    <property type="term" value="F:FMN binding"/>
    <property type="evidence" value="ECO:0007669"/>
    <property type="project" value="InterPro"/>
</dbReference>
<dbReference type="InterPro" id="IPR002563">
    <property type="entry name" value="Flavin_Rdtase-like_dom"/>
</dbReference>
<evidence type="ECO:0000256" key="1">
    <source>
        <dbReference type="ARBA" id="ARBA00001917"/>
    </source>
</evidence>
<dbReference type="InterPro" id="IPR012349">
    <property type="entry name" value="Split_barrel_FMN-bd"/>
</dbReference>
<dbReference type="Gene3D" id="2.30.110.10">
    <property type="entry name" value="Electron Transport, Fmn-binding Protein, Chain A"/>
    <property type="match status" value="1"/>
</dbReference>